<dbReference type="EMBL" id="FMBC01000082">
    <property type="protein sequence ID" value="SCC69027.1"/>
    <property type="molecule type" value="Genomic_DNA"/>
</dbReference>
<dbReference type="Gene3D" id="2.60.40.1080">
    <property type="match status" value="2"/>
</dbReference>
<feature type="domain" description="Big-1" evidence="10">
    <location>
        <begin position="1640"/>
        <end position="1732"/>
    </location>
</feature>
<dbReference type="Pfam" id="PF02369">
    <property type="entry name" value="Big_1"/>
    <property type="match status" value="8"/>
</dbReference>
<dbReference type="PANTHER" id="PTHR39576:SF2">
    <property type="entry name" value="ATTACHING AND EFFACING PROTEIN HOMOLOG-RELATED"/>
    <property type="match status" value="1"/>
</dbReference>
<feature type="region of interest" description="Disordered" evidence="9">
    <location>
        <begin position="1575"/>
        <end position="1597"/>
    </location>
</feature>
<keyword evidence="4" id="KW-0843">Virulence</keyword>
<dbReference type="Pfam" id="PF11924">
    <property type="entry name" value="IAT_beta"/>
    <property type="match status" value="1"/>
</dbReference>
<dbReference type="Gene3D" id="3.10.350.10">
    <property type="entry name" value="LysM domain"/>
    <property type="match status" value="1"/>
</dbReference>
<evidence type="ECO:0000256" key="5">
    <source>
        <dbReference type="ARBA" id="ARBA00023136"/>
    </source>
</evidence>
<dbReference type="SMART" id="SM00634">
    <property type="entry name" value="BID_1"/>
    <property type="match status" value="12"/>
</dbReference>
<dbReference type="Pfam" id="PF09134">
    <property type="entry name" value="Invasin_D3"/>
    <property type="match status" value="5"/>
</dbReference>
<dbReference type="Pfam" id="PF05689">
    <property type="entry name" value="InvE_AD"/>
    <property type="match status" value="1"/>
</dbReference>
<evidence type="ECO:0000259" key="10">
    <source>
        <dbReference type="PROSITE" id="PS51127"/>
    </source>
</evidence>
<feature type="domain" description="Big-1" evidence="10">
    <location>
        <begin position="1239"/>
        <end position="1332"/>
    </location>
</feature>
<proteinExistence type="inferred from homology"/>
<dbReference type="Gene3D" id="2.60.40.10">
    <property type="entry name" value="Immunoglobulins"/>
    <property type="match status" value="13"/>
</dbReference>
<dbReference type="PROSITE" id="PS51782">
    <property type="entry name" value="LYSM"/>
    <property type="match status" value="1"/>
</dbReference>
<evidence type="ECO:0000256" key="3">
    <source>
        <dbReference type="ARBA" id="ARBA00017346"/>
    </source>
</evidence>
<feature type="domain" description="Big-1" evidence="10">
    <location>
        <begin position="842"/>
        <end position="937"/>
    </location>
</feature>
<dbReference type="FunFam" id="2.40.160.160:FF:000001">
    <property type="entry name" value="Intimin-like inverse autotransporter SinH"/>
    <property type="match status" value="1"/>
</dbReference>
<dbReference type="SUPFAM" id="SSF54106">
    <property type="entry name" value="LysM domain"/>
    <property type="match status" value="1"/>
</dbReference>
<evidence type="ECO:0000256" key="1">
    <source>
        <dbReference type="ARBA" id="ARBA00004442"/>
    </source>
</evidence>
<reference evidence="13" key="1">
    <citation type="submission" date="2016-08" db="EMBL/GenBank/DDBJ databases">
        <authorList>
            <person name="Varghese N."/>
            <person name="Submissions Spin"/>
        </authorList>
    </citation>
    <scope>NUCLEOTIDE SEQUENCE [LARGE SCALE GENOMIC DNA]</scope>
    <source>
        <strain evidence="13">REICA_142</strain>
    </source>
</reference>
<dbReference type="InterPro" id="IPR038177">
    <property type="entry name" value="IAT_beta_sf"/>
</dbReference>
<gene>
    <name evidence="12" type="ORF">GA0061070_10821</name>
</gene>
<dbReference type="Proteomes" id="UP000198515">
    <property type="component" value="Unassembled WGS sequence"/>
</dbReference>
<comment type="subcellular location">
    <subcellularLocation>
        <location evidence="1">Cell outer membrane</location>
    </subcellularLocation>
</comment>
<evidence type="ECO:0000256" key="2">
    <source>
        <dbReference type="ARBA" id="ARBA00010116"/>
    </source>
</evidence>
<dbReference type="SMART" id="SM00257">
    <property type="entry name" value="LysM"/>
    <property type="match status" value="1"/>
</dbReference>
<evidence type="ECO:0000256" key="7">
    <source>
        <dbReference type="ARBA" id="ARBA00023237"/>
    </source>
</evidence>
<keyword evidence="13" id="KW-1185">Reference proteome</keyword>
<dbReference type="InterPro" id="IPR051715">
    <property type="entry name" value="Intimin-Invasin_domain"/>
</dbReference>
<dbReference type="InterPro" id="IPR036779">
    <property type="entry name" value="LysM_dom_sf"/>
</dbReference>
<feature type="domain" description="Big-1" evidence="10">
    <location>
        <begin position="1540"/>
        <end position="1631"/>
    </location>
</feature>
<dbReference type="Pfam" id="PF02368">
    <property type="entry name" value="Big_2"/>
    <property type="match status" value="2"/>
</dbReference>
<dbReference type="GO" id="GO:0007155">
    <property type="term" value="P:cell adhesion"/>
    <property type="evidence" value="ECO:0007669"/>
    <property type="project" value="InterPro"/>
</dbReference>
<dbReference type="InterPro" id="IPR015217">
    <property type="entry name" value="Invasin_dom_3"/>
</dbReference>
<dbReference type="InterPro" id="IPR003343">
    <property type="entry name" value="Big_2"/>
</dbReference>
<evidence type="ECO:0000259" key="11">
    <source>
        <dbReference type="PROSITE" id="PS51782"/>
    </source>
</evidence>
<evidence type="ECO:0000313" key="12">
    <source>
        <dbReference type="EMBL" id="SCC69027.1"/>
    </source>
</evidence>
<dbReference type="InterPro" id="IPR024519">
    <property type="entry name" value="IAT_beta"/>
</dbReference>
<dbReference type="PROSITE" id="PS51127">
    <property type="entry name" value="BIG1"/>
    <property type="match status" value="9"/>
</dbReference>
<dbReference type="InterPro" id="IPR003535">
    <property type="entry name" value="Intimin/invasin_bac"/>
</dbReference>
<feature type="domain" description="LysM" evidence="11">
    <location>
        <begin position="67"/>
        <end position="115"/>
    </location>
</feature>
<evidence type="ECO:0000256" key="8">
    <source>
        <dbReference type="ARBA" id="ARBA00029955"/>
    </source>
</evidence>
<keyword evidence="6" id="KW-1015">Disulfide bond</keyword>
<feature type="domain" description="Big-1" evidence="10">
    <location>
        <begin position="1043"/>
        <end position="1133"/>
    </location>
</feature>
<dbReference type="SUPFAM" id="SSF49373">
    <property type="entry name" value="Invasin/intimin cell-adhesion fragments"/>
    <property type="match status" value="15"/>
</dbReference>
<dbReference type="Pfam" id="PF01476">
    <property type="entry name" value="LysM"/>
    <property type="match status" value="1"/>
</dbReference>
<dbReference type="InterPro" id="IPR008964">
    <property type="entry name" value="Invasin/intimin_cell_adhesion"/>
</dbReference>
<dbReference type="CDD" id="cd00118">
    <property type="entry name" value="LysM"/>
    <property type="match status" value="1"/>
</dbReference>
<feature type="domain" description="Big-1" evidence="10">
    <location>
        <begin position="945"/>
        <end position="1034"/>
    </location>
</feature>
<evidence type="ECO:0000256" key="9">
    <source>
        <dbReference type="SAM" id="MobiDB-lite"/>
    </source>
</evidence>
<keyword evidence="5" id="KW-0472">Membrane</keyword>
<dbReference type="PRINTS" id="PR01369">
    <property type="entry name" value="INTIMIN"/>
</dbReference>
<feature type="domain" description="Big-1" evidence="10">
    <location>
        <begin position="644"/>
        <end position="734"/>
    </location>
</feature>
<keyword evidence="7" id="KW-0998">Cell outer membrane</keyword>
<dbReference type="Gene3D" id="2.40.160.160">
    <property type="entry name" value="Inverse autotransporter, beta-domain"/>
    <property type="match status" value="1"/>
</dbReference>
<dbReference type="GO" id="GO:0009279">
    <property type="term" value="C:cell outer membrane"/>
    <property type="evidence" value="ECO:0007669"/>
    <property type="project" value="UniProtKB-SubCell"/>
</dbReference>
<dbReference type="InterPro" id="IPR003344">
    <property type="entry name" value="Big_1_dom"/>
</dbReference>
<accession>A0A1C4GLF5</accession>
<feature type="compositionally biased region" description="Polar residues" evidence="9">
    <location>
        <begin position="1579"/>
        <end position="1597"/>
    </location>
</feature>
<organism evidence="12 13">
    <name type="scientific">Kosakonia oryziphila</name>
    <dbReference type="NCBI Taxonomy" id="1005667"/>
    <lineage>
        <taxon>Bacteria</taxon>
        <taxon>Pseudomonadati</taxon>
        <taxon>Pseudomonadota</taxon>
        <taxon>Gammaproteobacteria</taxon>
        <taxon>Enterobacterales</taxon>
        <taxon>Enterobacteriaceae</taxon>
        <taxon>Kosakonia</taxon>
    </lineage>
</organism>
<feature type="domain" description="Big-1" evidence="10">
    <location>
        <begin position="744"/>
        <end position="834"/>
    </location>
</feature>
<evidence type="ECO:0000313" key="13">
    <source>
        <dbReference type="Proteomes" id="UP000198515"/>
    </source>
</evidence>
<dbReference type="PANTHER" id="PTHR39576">
    <property type="entry name" value="ATTACHING AND EFFACING PROTEIN HOMOLOG-RELATED-RELATED"/>
    <property type="match status" value="1"/>
</dbReference>
<evidence type="ECO:0000256" key="6">
    <source>
        <dbReference type="ARBA" id="ARBA00023157"/>
    </source>
</evidence>
<dbReference type="InterPro" id="IPR013783">
    <property type="entry name" value="Ig-like_fold"/>
</dbReference>
<evidence type="ECO:0000256" key="4">
    <source>
        <dbReference type="ARBA" id="ARBA00023026"/>
    </source>
</evidence>
<dbReference type="InterPro" id="IPR018392">
    <property type="entry name" value="LysM"/>
</dbReference>
<comment type="similarity">
    <text evidence="2">Belongs to the intimin/invasin family.</text>
</comment>
<dbReference type="InterPro" id="IPR008541">
    <property type="entry name" value="InvE_AD"/>
</dbReference>
<name>A0A1C4GLF5_9ENTR</name>
<feature type="domain" description="Big-1" evidence="10">
    <location>
        <begin position="1738"/>
        <end position="1830"/>
    </location>
</feature>
<sequence>MSSPSSYIPRPKKVFKCPHKTRLIAWMNIITQIAFPLAGTFTPMMAGADSDRHFLENTDGRATMPTKVYILSSGETIESVAKKYNITLSTLRQLNQLRTFSHGFDYLQPGDELNVPYAPLPAIIWDEQNNDTADSSATLSDDVKAQELAGMSSQAGAFLSQNPNGDAAASMARGIASSAASSEIQQWLSRFGTTRVQLDVNKDFSLKNSQFDLLVPLYEQKDSLVFTQASFHRTDDRTQSNFGMGYRWFTDTWMLGGNTFLDYDLSHEHARMGLGLEYWRDFLKLGVNGYRRLTNWKNSPNITDYEERPANGWDIRAQAWLPVLPKLGGKLTYEKYYGQQVGLFGKNNRQRAPHAITAGITYTPVPLITLSAEQRQSKSNENDTRFGVDMNYQLGVPWQQQINSDAVAAMRSLAGRRYDLVERNNNIVLEYRKKKVIRLKTANLVAGYAGEQKSLGVSVTSKYGLEHIDWSAPAFIAAGGKILQSGSDWTVVMPAYRSGADGVNNYTVSGVAIDKKGNISNRADTQVTVTQAEIDTTTSSLSPPVVTLPADGNSQQEFVLKVKDKGGQPVDIAEKEISIDKTSKLRGSSRATVSAFTRRAAGEYVMKVTAGTMPEAFTLTPSARNMHFASVNVNLTADNTTALVDALDVIANNAIADGQSQNRLRVIVVDAQNNPVPGQSVTLKADNGATVVGTVVTEPDGTAIVPVTSQHAGETTVTASINDKGSKTLKLSFRPDQNTARIEKQNLSVLPDVSLADGKTQKTVTARVNDASGNAVPDILVTFSTDNGAVLAEKTVKTDTQGMVTTTLISTVAGTSHVAASVNGQSVSKETIFTGNNATAIVTSVDTTATSGVADGATAVTFRALIKDQNGNPLSGIPVDWKSNKDNSIVSFKHSQTLTSEQGVAKAEVTSTRAYSDVFVTASTNSSSKSSSPFTFIADKQSPIIKTLSSNKQTLTANGTDTVALTVNVTDTHGNPLSGVEVTLSNGNKANITPPHPVTDSNGMASASLITRYAGQVTVSASFGKGADKSLTLQALSDEQTANVTVIPDKASATAGQTQPVTLTATVLDGYNNPVSGTSVVWQTSHNQLSDAVSQTNTKGQATVKLMGTQATLTTVTALLYNGHKGSAQVTFGPGEPIGQHSLLSVSPQSITADGKSETLASLILRDKWNNPVSGKDVGWKADTKSGIHFTPVEKGNGVYQAVVTGTAEGVWALKAQSGTVNLQTPLALLASQDSAQIDSVEVSGSDTAKADGLENVTLRARVKDKNGNTKLKGVTVGWSTTLGTLSSSLSSTDENGVAEITLSSHTAGTAWVSAMLGGGSPVKANKAVNFMAGDISADKSSLNLSPTSIIAEKETAILNVIARDTKGNLLTGLRDKINANFAPDLEMNVSAFSEVSTGVYEATVSGKKAGTTQASADVGNIRINHTASLTLNADNDTVKVKGSISAAPTSATVGDSVTYTAVLTDANENALGAGIPVTWSTNEGSSLSSQVTRTDDFGTARVTLTRQRVGIAKVDLILPSGITAAPDVIFSAGDVDENRSDLTLAPSAIVAGKETATLTLTLRDSNGNLLAGKRVSGHSDNNNVNVGESQENSNAPGLYTMTVNSNKAGSATLTAKVGNIALNKSRVLTVKGDTDSWKLLTVRPDKTRMVAGDTEGVTYSATVIDAQGNPLTNVVVSWQLRGQAESYEPTSRTNEKGVATTTAKSHSVGQLQMTAYLDANNHIQADSVTVVAGDIKKATFGADKTSIGSDGKDTVKLTASLEDGYGNPVTGKTVTIKGGGSLMGFLLSPVQDLQNGNYVATGTATTKGQVTLNAQVDGIKMGDSVTVTVGSITPDLRFDNVELPVTWTRSFADSPVVRGMPEGVEQKWSSSDTSVATVDGNGTVTLLKSGRARISVYTPGNGQYNQAMASYTLNVSKANPGLKAGTGDPITAVWADGKERNITANYTNSDVHDGLTATYTTKDASIVRVDNTGKLTAVKPGATTVTVSTPETDQFIAMSVDATYVLDKGQYVFNFKNSSQDEFLGQGEINIQSPETPIPPEITNQITYNSSNDEIAEVKDGKLSLKKIGSIVVSANLLSNEYYEISPKKSFYSVNVYDNPSVSNVLIKSEAMVGKPISASYAFDAGYLSSQVVDKSKYLWGKEGETSDKVREKGLSIQKSGDVPSYVPTAEQIGNKIELSILPINAAGAEGAIVTKVMDDAVVADKVFMSVAMNDKARVGEKIVMKVKVSSDKGGKSPVSGISIVSKVSSATNRKGGAESPSAQIEGKVSDIKKSDVNGEVTFEIRDDNGKGLETIILITPDKGEAITRTATFTVVTSPDSQYAKYWGHMEDISNGIKRPKLKEEDSGAPQENTENGEVWAVHKNASQRNCSLPKKDALLAVYGTNGAVTKRIGWPVGKLYRSSSIGTYIIYYVDMLNGRDEASTAEYYASCNQ</sequence>
<protein>
    <recommendedName>
        <fullName evidence="3">Intimin</fullName>
    </recommendedName>
    <alternativeName>
        <fullName evidence="8">Attaching and effacing protein</fullName>
    </alternativeName>
</protein>